<protein>
    <recommendedName>
        <fullName evidence="7">Peptidase S54 rhomboid domain-containing protein</fullName>
    </recommendedName>
</protein>
<dbReference type="PANTHER" id="PTHR43731">
    <property type="entry name" value="RHOMBOID PROTEASE"/>
    <property type="match status" value="1"/>
</dbReference>
<dbReference type="PANTHER" id="PTHR43731:SF14">
    <property type="entry name" value="PRESENILIN-ASSOCIATED RHOMBOID-LIKE PROTEIN, MITOCHONDRIAL"/>
    <property type="match status" value="1"/>
</dbReference>
<dbReference type="InterPro" id="IPR050925">
    <property type="entry name" value="Rhomboid_protease_S54"/>
</dbReference>
<dbReference type="Pfam" id="PF01694">
    <property type="entry name" value="Rhomboid"/>
    <property type="match status" value="1"/>
</dbReference>
<evidence type="ECO:0000256" key="5">
    <source>
        <dbReference type="ARBA" id="ARBA00022989"/>
    </source>
</evidence>
<gene>
    <name evidence="8" type="ORF">BT96DRAFT_811105</name>
</gene>
<reference evidence="8" key="1">
    <citation type="journal article" date="2019" name="Environ. Microbiol.">
        <title>Fungal ecological strategies reflected in gene transcription - a case study of two litter decomposers.</title>
        <authorList>
            <person name="Barbi F."/>
            <person name="Kohler A."/>
            <person name="Barry K."/>
            <person name="Baskaran P."/>
            <person name="Daum C."/>
            <person name="Fauchery L."/>
            <person name="Ihrmark K."/>
            <person name="Kuo A."/>
            <person name="LaButti K."/>
            <person name="Lipzen A."/>
            <person name="Morin E."/>
            <person name="Grigoriev I.V."/>
            <person name="Henrissat B."/>
            <person name="Lindahl B."/>
            <person name="Martin F."/>
        </authorList>
    </citation>
    <scope>NUCLEOTIDE SEQUENCE</scope>
    <source>
        <strain evidence="8">JB14</strain>
    </source>
</reference>
<sequence length="350" mass="37962">GSSAALLCAAWTTNIETSAILEKLKAQSSTWKSQTITNVDLRRFQQTELVQQLRSTFKYLNSLATDIPQFIRPYVGALYVAVLQPYADASEPRRICWKIVLLNSGIWFMWQLQRLQPMMSRAFVHNPLSGMSYTLLTSAFSHKSLIHLLFNCLALEGFGSSAGTYLRQVQDKNTAQPESTSSYHFLAFYASAGIFSGLVSHIASAKLRYPKLIAQLSSPASKAPATETWASAMTAASSTTTKAAAATSAKSAISIPGSLGASGAVYACVTATALAYPGAQISLIFPPTSPFDIQYGVMGLVALDTLGVIRGWRMFDHWAHLGGAAFGAMYYYCGPTIWSYTRAALKPRDS</sequence>
<dbReference type="InterPro" id="IPR022764">
    <property type="entry name" value="Peptidase_S54_rhomboid_dom"/>
</dbReference>
<keyword evidence="9" id="KW-1185">Reference proteome</keyword>
<dbReference type="EMBL" id="ML769403">
    <property type="protein sequence ID" value="KAE9406291.1"/>
    <property type="molecule type" value="Genomic_DNA"/>
</dbReference>
<evidence type="ECO:0000313" key="9">
    <source>
        <dbReference type="Proteomes" id="UP000799118"/>
    </source>
</evidence>
<dbReference type="Gene3D" id="1.20.1540.10">
    <property type="entry name" value="Rhomboid-like"/>
    <property type="match status" value="1"/>
</dbReference>
<keyword evidence="4" id="KW-0378">Hydrolase</keyword>
<comment type="similarity">
    <text evidence="2">Belongs to the peptidase S54 family.</text>
</comment>
<dbReference type="OrthoDB" id="10260614at2759"/>
<name>A0A6A4I702_9AGAR</name>
<evidence type="ECO:0000256" key="4">
    <source>
        <dbReference type="ARBA" id="ARBA00022801"/>
    </source>
</evidence>
<dbReference type="AlphaFoldDB" id="A0A6A4I702"/>
<dbReference type="GO" id="GO:0016020">
    <property type="term" value="C:membrane"/>
    <property type="evidence" value="ECO:0007669"/>
    <property type="project" value="UniProtKB-SubCell"/>
</dbReference>
<evidence type="ECO:0000256" key="1">
    <source>
        <dbReference type="ARBA" id="ARBA00004141"/>
    </source>
</evidence>
<organism evidence="8 9">
    <name type="scientific">Gymnopus androsaceus JB14</name>
    <dbReference type="NCBI Taxonomy" id="1447944"/>
    <lineage>
        <taxon>Eukaryota</taxon>
        <taxon>Fungi</taxon>
        <taxon>Dikarya</taxon>
        <taxon>Basidiomycota</taxon>
        <taxon>Agaricomycotina</taxon>
        <taxon>Agaricomycetes</taxon>
        <taxon>Agaricomycetidae</taxon>
        <taxon>Agaricales</taxon>
        <taxon>Marasmiineae</taxon>
        <taxon>Omphalotaceae</taxon>
        <taxon>Gymnopus</taxon>
    </lineage>
</organism>
<evidence type="ECO:0000259" key="7">
    <source>
        <dbReference type="Pfam" id="PF01694"/>
    </source>
</evidence>
<evidence type="ECO:0000256" key="2">
    <source>
        <dbReference type="ARBA" id="ARBA00009045"/>
    </source>
</evidence>
<feature type="domain" description="Peptidase S54 rhomboid" evidence="7">
    <location>
        <begin position="131"/>
        <end position="332"/>
    </location>
</feature>
<comment type="subcellular location">
    <subcellularLocation>
        <location evidence="1">Membrane</location>
        <topology evidence="1">Multi-pass membrane protein</topology>
    </subcellularLocation>
</comment>
<dbReference type="Proteomes" id="UP000799118">
    <property type="component" value="Unassembled WGS sequence"/>
</dbReference>
<evidence type="ECO:0000256" key="6">
    <source>
        <dbReference type="ARBA" id="ARBA00023136"/>
    </source>
</evidence>
<keyword evidence="6" id="KW-0472">Membrane</keyword>
<evidence type="ECO:0000313" key="8">
    <source>
        <dbReference type="EMBL" id="KAE9406291.1"/>
    </source>
</evidence>
<keyword evidence="3" id="KW-0812">Transmembrane</keyword>
<keyword evidence="5" id="KW-1133">Transmembrane helix</keyword>
<proteinExistence type="inferred from homology"/>
<dbReference type="SUPFAM" id="SSF144091">
    <property type="entry name" value="Rhomboid-like"/>
    <property type="match status" value="1"/>
</dbReference>
<dbReference type="GO" id="GO:0004252">
    <property type="term" value="F:serine-type endopeptidase activity"/>
    <property type="evidence" value="ECO:0007669"/>
    <property type="project" value="InterPro"/>
</dbReference>
<dbReference type="InterPro" id="IPR035952">
    <property type="entry name" value="Rhomboid-like_sf"/>
</dbReference>
<accession>A0A6A4I702</accession>
<feature type="non-terminal residue" evidence="8">
    <location>
        <position position="1"/>
    </location>
</feature>
<dbReference type="GO" id="GO:0006465">
    <property type="term" value="P:signal peptide processing"/>
    <property type="evidence" value="ECO:0007669"/>
    <property type="project" value="TreeGrafter"/>
</dbReference>
<evidence type="ECO:0000256" key="3">
    <source>
        <dbReference type="ARBA" id="ARBA00022692"/>
    </source>
</evidence>